<dbReference type="NCBIfam" id="TIGR02198">
    <property type="entry name" value="rfaE_dom_I"/>
    <property type="match status" value="1"/>
</dbReference>
<protein>
    <recommendedName>
        <fullName evidence="12">Bifunctional protein HldE</fullName>
    </recommendedName>
    <domain>
        <recommendedName>
            <fullName evidence="12">D-beta-D-heptose 7-phosphate kinase</fullName>
            <ecNumber evidence="12">2.7.1.167</ecNumber>
        </recommendedName>
        <alternativeName>
            <fullName evidence="12">D-beta-D-heptose 7-phosphotransferase</fullName>
        </alternativeName>
        <alternativeName>
            <fullName evidence="12">D-glycero-beta-D-manno-heptose-7-phosphate kinase</fullName>
        </alternativeName>
    </domain>
    <domain>
        <recommendedName>
            <fullName evidence="12">D-beta-D-heptose 1-phosphate adenylyltransferase</fullName>
            <ecNumber evidence="12">2.7.7.70</ecNumber>
        </recommendedName>
        <alternativeName>
            <fullName evidence="12">D-glycero-beta-D-manno-heptose 1-phosphate adenylyltransferase</fullName>
        </alternativeName>
    </domain>
</protein>
<dbReference type="GO" id="GO:0009244">
    <property type="term" value="P:lipopolysaccharide core region biosynthetic process"/>
    <property type="evidence" value="ECO:0007669"/>
    <property type="project" value="UniProtKB-UniPathway"/>
</dbReference>
<dbReference type="NCBIfam" id="TIGR00125">
    <property type="entry name" value="cyt_tran_rel"/>
    <property type="match status" value="1"/>
</dbReference>
<comment type="catalytic activity">
    <reaction evidence="11 12">
        <text>D-glycero-beta-D-manno-heptose 1-phosphate + ATP + H(+) = ADP-D-glycero-beta-D-manno-heptose + diphosphate</text>
        <dbReference type="Rhea" id="RHEA:27465"/>
        <dbReference type="ChEBI" id="CHEBI:15378"/>
        <dbReference type="ChEBI" id="CHEBI:30616"/>
        <dbReference type="ChEBI" id="CHEBI:33019"/>
        <dbReference type="ChEBI" id="CHEBI:59967"/>
        <dbReference type="ChEBI" id="CHEBI:61593"/>
        <dbReference type="EC" id="2.7.7.70"/>
    </reaction>
</comment>
<dbReference type="NCBIfam" id="TIGR02199">
    <property type="entry name" value="rfaE_dom_II"/>
    <property type="match status" value="1"/>
</dbReference>
<keyword evidence="5 12" id="KW-0548">Nucleotidyltransferase</keyword>
<dbReference type="GO" id="GO:0097171">
    <property type="term" value="P:ADP-L-glycero-beta-D-manno-heptose biosynthetic process"/>
    <property type="evidence" value="ECO:0007669"/>
    <property type="project" value="UniProtKB-UniPathway"/>
</dbReference>
<dbReference type="KEGG" id="chq:AQ619_17265"/>
<evidence type="ECO:0000256" key="10">
    <source>
        <dbReference type="ARBA" id="ARBA00023277"/>
    </source>
</evidence>
<dbReference type="GO" id="GO:0005829">
    <property type="term" value="C:cytosol"/>
    <property type="evidence" value="ECO:0007669"/>
    <property type="project" value="TreeGrafter"/>
</dbReference>
<dbReference type="RefSeq" id="WP_062150601.1">
    <property type="nucleotide sequence ID" value="NZ_CP013002.1"/>
</dbReference>
<evidence type="ECO:0000256" key="6">
    <source>
        <dbReference type="ARBA" id="ARBA00022741"/>
    </source>
</evidence>
<dbReference type="GO" id="GO:0005524">
    <property type="term" value="F:ATP binding"/>
    <property type="evidence" value="ECO:0007669"/>
    <property type="project" value="UniProtKB-UniRule"/>
</dbReference>
<dbReference type="InterPro" id="IPR002173">
    <property type="entry name" value="Carboh/pur_kinase_PfkB_CS"/>
</dbReference>
<feature type="region of interest" description="Ribokinase" evidence="12">
    <location>
        <begin position="1"/>
        <end position="326"/>
    </location>
</feature>
<dbReference type="InterPro" id="IPR011611">
    <property type="entry name" value="PfkB_dom"/>
</dbReference>
<dbReference type="OrthoDB" id="9802794at2"/>
<dbReference type="EMBL" id="CP013002">
    <property type="protein sequence ID" value="ALL14970.1"/>
    <property type="molecule type" value="Genomic_DNA"/>
</dbReference>
<comment type="pathway">
    <text evidence="12">Nucleotide-sugar biosynthesis; ADP-L-glycero-beta-D-manno-heptose biosynthesis; ADP-L-glycero-beta-D-manno-heptose from D-glycero-beta-D-manno-heptose 7-phosphate: step 1/4.</text>
</comment>
<comment type="similarity">
    <text evidence="12">In the N-terminal section; belongs to the carbohydrate kinase PfkB family.</text>
</comment>
<keyword evidence="10 12" id="KW-0119">Carbohydrate metabolism</keyword>
<dbReference type="Gene3D" id="3.40.1190.20">
    <property type="match status" value="1"/>
</dbReference>
<comment type="pathway">
    <text evidence="12">Nucleotide-sugar biosynthesis; ADP-L-glycero-beta-D-manno-heptose biosynthesis; ADP-L-glycero-beta-D-manno-heptose from D-glycero-beta-D-manno-heptose 7-phosphate: step 3/4.</text>
</comment>
<dbReference type="STRING" id="69395.AQ619_17265"/>
<gene>
    <name evidence="12" type="primary">hldE</name>
    <name evidence="15" type="ORF">AQ619_17265</name>
</gene>
<dbReference type="GO" id="GO:0033786">
    <property type="term" value="F:heptose-1-phosphate adenylyltransferase activity"/>
    <property type="evidence" value="ECO:0007669"/>
    <property type="project" value="UniProtKB-UniRule"/>
</dbReference>
<dbReference type="CDD" id="cd01172">
    <property type="entry name" value="RfaE_like"/>
    <property type="match status" value="1"/>
</dbReference>
<feature type="active site" evidence="12">
    <location>
        <position position="272"/>
    </location>
</feature>
<dbReference type="EC" id="2.7.7.70" evidence="12"/>
<keyword evidence="4 12" id="KW-0808">Transferase</keyword>
<evidence type="ECO:0000256" key="2">
    <source>
        <dbReference type="ARBA" id="ARBA00003753"/>
    </source>
</evidence>
<keyword evidence="8 12" id="KW-0067">ATP-binding</keyword>
<feature type="domain" description="Cytidyltransferase-like" evidence="14">
    <location>
        <begin position="354"/>
        <end position="449"/>
    </location>
</feature>
<evidence type="ECO:0000256" key="3">
    <source>
        <dbReference type="ARBA" id="ARBA00004713"/>
    </source>
</evidence>
<sequence>MDDTLAQLPKAFAGKTVLVLGDVMLDRFIYGAVDRISPEAPVPVIAVERETAMLGGAGNVARNIAALGGRAVLIGLIGDDEAGRALTAMLADEAGLEAHLVTDPSRRTTEKVRYISGSHQMLRVDREDRGPAEPAGLLAAFNQHLAGADVVVLSDYAKGVLTDGIVRAAIDAARAAGKPVIVDPKSRNLARYDGATLVKPNRKEAAEATGLAEASDEASEAAGAAILALAPGLEAALITRGGAGMTLSVRGQPPVHLPATAVEVFDVSGAGDTVAATLALAMAAGAGLADAARLANLAAGLVVAKLGTDVVTAGELTALARSRAGEPARIKIADLPQALEIVAGWRARGQTVGFTNGCFDLLHPGHVSLLDQSRAACDRLIVGLNTDASVSRLKGPTRPVQSEQARAIVLASLSSVDLVVLFDQDTPLDLIQAFRPDVLVKGADYTVETVVGSDVVLGYGGRVLLADLKAGQSTTALIGRMNAKP</sequence>
<dbReference type="PROSITE" id="PS00583">
    <property type="entry name" value="PFKB_KINASES_1"/>
    <property type="match status" value="1"/>
</dbReference>
<comment type="similarity">
    <text evidence="12">In the C-terminal section; belongs to the cytidylyltransferase family.</text>
</comment>
<dbReference type="InterPro" id="IPR023030">
    <property type="entry name" value="Bifunc_HldE"/>
</dbReference>
<dbReference type="PANTHER" id="PTHR46969">
    <property type="entry name" value="BIFUNCTIONAL PROTEIN HLDE"/>
    <property type="match status" value="1"/>
</dbReference>
<feature type="binding site" evidence="12">
    <location>
        <begin position="201"/>
        <end position="204"/>
    </location>
    <ligand>
        <name>ATP</name>
        <dbReference type="ChEBI" id="CHEBI:30616"/>
    </ligand>
</feature>
<dbReference type="InterPro" id="IPR014729">
    <property type="entry name" value="Rossmann-like_a/b/a_fold"/>
</dbReference>
<dbReference type="UniPathway" id="UPA00356">
    <property type="reaction ID" value="UER00437"/>
</dbReference>
<dbReference type="GO" id="GO:0033785">
    <property type="term" value="F:heptose 7-phosphate kinase activity"/>
    <property type="evidence" value="ECO:0007669"/>
    <property type="project" value="UniProtKB-UniRule"/>
</dbReference>
<comment type="subunit">
    <text evidence="12">Homodimer.</text>
</comment>
<dbReference type="PANTHER" id="PTHR46969:SF1">
    <property type="entry name" value="BIFUNCTIONAL PROTEIN HLDE"/>
    <property type="match status" value="1"/>
</dbReference>
<dbReference type="SUPFAM" id="SSF52374">
    <property type="entry name" value="Nucleotidylyl transferase"/>
    <property type="match status" value="1"/>
</dbReference>
<feature type="region of interest" description="Cytidylyltransferase" evidence="12">
    <location>
        <begin position="354"/>
        <end position="485"/>
    </location>
</feature>
<comment type="function">
    <text evidence="1 12">Catalyzes the phosphorylation of D-glycero-D-manno-heptose 7-phosphate at the C-1 position to selectively form D-glycero-beta-D-manno-heptose-1,7-bisphosphate.</text>
</comment>
<dbReference type="InterPro" id="IPR011914">
    <property type="entry name" value="RfaE_dom_II"/>
</dbReference>
<feature type="domain" description="Carbohydrate kinase PfkB" evidence="13">
    <location>
        <begin position="17"/>
        <end position="309"/>
    </location>
</feature>
<comment type="function">
    <text evidence="2 12">Catalyzes the ADP transfer from ATP to D-glycero-beta-D-manno-heptose 1-phosphate, yielding ADP-D-glycero-beta-D-manno-heptose.</text>
</comment>
<dbReference type="InterPro" id="IPR011913">
    <property type="entry name" value="RfaE_dom_I"/>
</dbReference>
<keyword evidence="9 12" id="KW-0511">Multifunctional enzyme</keyword>
<evidence type="ECO:0000256" key="12">
    <source>
        <dbReference type="HAMAP-Rule" id="MF_01603"/>
    </source>
</evidence>
<keyword evidence="6 12" id="KW-0547">Nucleotide-binding</keyword>
<keyword evidence="16" id="KW-1185">Reference proteome</keyword>
<dbReference type="Pfam" id="PF01467">
    <property type="entry name" value="CTP_transf_like"/>
    <property type="match status" value="1"/>
</dbReference>
<dbReference type="HAMAP" id="MF_01603">
    <property type="entry name" value="HldE"/>
    <property type="match status" value="1"/>
</dbReference>
<dbReference type="AlphaFoldDB" id="A0A0N7JI20"/>
<dbReference type="FunFam" id="3.40.1190.20:FF:000002">
    <property type="entry name" value="Bifunctional protein HldE"/>
    <property type="match status" value="1"/>
</dbReference>
<proteinExistence type="inferred from homology"/>
<dbReference type="Proteomes" id="UP000056905">
    <property type="component" value="Chromosome"/>
</dbReference>
<dbReference type="InterPro" id="IPR029056">
    <property type="entry name" value="Ribokinase-like"/>
</dbReference>
<evidence type="ECO:0000256" key="9">
    <source>
        <dbReference type="ARBA" id="ARBA00023268"/>
    </source>
</evidence>
<evidence type="ECO:0000259" key="14">
    <source>
        <dbReference type="Pfam" id="PF01467"/>
    </source>
</evidence>
<name>A0A0N7JI20_9CAUL</name>
<evidence type="ECO:0000256" key="1">
    <source>
        <dbReference type="ARBA" id="ARBA00002319"/>
    </source>
</evidence>
<evidence type="ECO:0000256" key="11">
    <source>
        <dbReference type="ARBA" id="ARBA00047428"/>
    </source>
</evidence>
<accession>A0A0N7JI20</accession>
<keyword evidence="7 12" id="KW-0418">Kinase</keyword>
<evidence type="ECO:0000256" key="7">
    <source>
        <dbReference type="ARBA" id="ARBA00022777"/>
    </source>
</evidence>
<evidence type="ECO:0000256" key="4">
    <source>
        <dbReference type="ARBA" id="ARBA00022679"/>
    </source>
</evidence>
<reference evidence="15 16" key="1">
    <citation type="submission" date="2015-10" db="EMBL/GenBank/DDBJ databases">
        <title>Conservation of the essential genome among Caulobacter and Brevundimonas species.</title>
        <authorList>
            <person name="Scott D."/>
            <person name="Ely B."/>
        </authorList>
    </citation>
    <scope>NUCLEOTIDE SEQUENCE [LARGE SCALE GENOMIC DNA]</scope>
    <source>
        <strain evidence="15 16">CB4</strain>
    </source>
</reference>
<dbReference type="Gene3D" id="3.40.50.620">
    <property type="entry name" value="HUPs"/>
    <property type="match status" value="1"/>
</dbReference>
<comment type="pathway">
    <text evidence="3">Bacterial outer membrane biogenesis; LPS core biosynthesis.</text>
</comment>
<dbReference type="SUPFAM" id="SSF53613">
    <property type="entry name" value="Ribokinase-like"/>
    <property type="match status" value="1"/>
</dbReference>
<dbReference type="Pfam" id="PF00294">
    <property type="entry name" value="PfkB"/>
    <property type="match status" value="1"/>
</dbReference>
<organism evidence="15 16">
    <name type="scientific">Caulobacter henricii</name>
    <dbReference type="NCBI Taxonomy" id="69395"/>
    <lineage>
        <taxon>Bacteria</taxon>
        <taxon>Pseudomonadati</taxon>
        <taxon>Pseudomonadota</taxon>
        <taxon>Alphaproteobacteria</taxon>
        <taxon>Caulobacterales</taxon>
        <taxon>Caulobacteraceae</taxon>
        <taxon>Caulobacter</taxon>
    </lineage>
</organism>
<dbReference type="UniPathway" id="UPA00958"/>
<evidence type="ECO:0000256" key="5">
    <source>
        <dbReference type="ARBA" id="ARBA00022695"/>
    </source>
</evidence>
<dbReference type="InterPro" id="IPR004821">
    <property type="entry name" value="Cyt_trans-like"/>
</dbReference>
<evidence type="ECO:0000313" key="15">
    <source>
        <dbReference type="EMBL" id="ALL14970.1"/>
    </source>
</evidence>
<evidence type="ECO:0000259" key="13">
    <source>
        <dbReference type="Pfam" id="PF00294"/>
    </source>
</evidence>
<dbReference type="GO" id="GO:0016773">
    <property type="term" value="F:phosphotransferase activity, alcohol group as acceptor"/>
    <property type="evidence" value="ECO:0007669"/>
    <property type="project" value="InterPro"/>
</dbReference>
<evidence type="ECO:0000313" key="16">
    <source>
        <dbReference type="Proteomes" id="UP000056905"/>
    </source>
</evidence>
<comment type="catalytic activity">
    <reaction evidence="12">
        <text>D-glycero-beta-D-manno-heptose 7-phosphate + ATP = D-glycero-beta-D-manno-heptose 1,7-bisphosphate + ADP + H(+)</text>
        <dbReference type="Rhea" id="RHEA:27473"/>
        <dbReference type="ChEBI" id="CHEBI:15378"/>
        <dbReference type="ChEBI" id="CHEBI:30616"/>
        <dbReference type="ChEBI" id="CHEBI:60204"/>
        <dbReference type="ChEBI" id="CHEBI:60208"/>
        <dbReference type="ChEBI" id="CHEBI:456216"/>
        <dbReference type="EC" id="2.7.1.167"/>
    </reaction>
</comment>
<dbReference type="EC" id="2.7.1.167" evidence="12"/>
<evidence type="ECO:0000256" key="8">
    <source>
        <dbReference type="ARBA" id="ARBA00022840"/>
    </source>
</evidence>